<protein>
    <submittedName>
        <fullName evidence="4">EF-hand domain-containing protein</fullName>
    </submittedName>
</protein>
<dbReference type="EMBL" id="CP041046">
    <property type="protein sequence ID" value="QDE40342.1"/>
    <property type="molecule type" value="Genomic_DNA"/>
</dbReference>
<organism evidence="4 5">
    <name type="scientific">Luteibacter pinisoli</name>
    <dbReference type="NCBI Taxonomy" id="2589080"/>
    <lineage>
        <taxon>Bacteria</taxon>
        <taxon>Pseudomonadati</taxon>
        <taxon>Pseudomonadota</taxon>
        <taxon>Gammaproteobacteria</taxon>
        <taxon>Lysobacterales</taxon>
        <taxon>Rhodanobacteraceae</taxon>
        <taxon>Luteibacter</taxon>
    </lineage>
</organism>
<feature type="compositionally biased region" description="Low complexity" evidence="1">
    <location>
        <begin position="21"/>
        <end position="38"/>
    </location>
</feature>
<feature type="compositionally biased region" description="Basic and acidic residues" evidence="1">
    <location>
        <begin position="82"/>
        <end position="91"/>
    </location>
</feature>
<dbReference type="InterPro" id="IPR018247">
    <property type="entry name" value="EF_Hand_1_Ca_BS"/>
</dbReference>
<keyword evidence="2" id="KW-0732">Signal</keyword>
<feature type="compositionally biased region" description="Low complexity" evidence="1">
    <location>
        <begin position="48"/>
        <end position="66"/>
    </location>
</feature>
<dbReference type="RefSeq" id="WP_139983952.1">
    <property type="nucleotide sequence ID" value="NZ_CP041046.1"/>
</dbReference>
<dbReference type="Proteomes" id="UP000316093">
    <property type="component" value="Chromosome"/>
</dbReference>
<evidence type="ECO:0000256" key="2">
    <source>
        <dbReference type="SAM" id="SignalP"/>
    </source>
</evidence>
<proteinExistence type="predicted"/>
<evidence type="ECO:0000256" key="1">
    <source>
        <dbReference type="SAM" id="MobiDB-lite"/>
    </source>
</evidence>
<dbReference type="InterPro" id="IPR002048">
    <property type="entry name" value="EF_hand_dom"/>
</dbReference>
<feature type="region of interest" description="Disordered" evidence="1">
    <location>
        <begin position="21"/>
        <end position="91"/>
    </location>
</feature>
<evidence type="ECO:0000313" key="5">
    <source>
        <dbReference type="Proteomes" id="UP000316093"/>
    </source>
</evidence>
<name>A0A4Y5Z4N9_9GAMM</name>
<dbReference type="InterPro" id="IPR011992">
    <property type="entry name" value="EF-hand-dom_pair"/>
</dbReference>
<accession>A0A4Y5Z4N9</accession>
<evidence type="ECO:0000313" key="4">
    <source>
        <dbReference type="EMBL" id="QDE40342.1"/>
    </source>
</evidence>
<dbReference type="PROSITE" id="PS50222">
    <property type="entry name" value="EF_HAND_2"/>
    <property type="match status" value="1"/>
</dbReference>
<gene>
    <name evidence="4" type="ORF">FIV34_14560</name>
</gene>
<dbReference type="SUPFAM" id="SSF47473">
    <property type="entry name" value="EF-hand"/>
    <property type="match status" value="1"/>
</dbReference>
<dbReference type="KEGG" id="lpy:FIV34_14560"/>
<dbReference type="GO" id="GO:0005509">
    <property type="term" value="F:calcium ion binding"/>
    <property type="evidence" value="ECO:0007669"/>
    <property type="project" value="InterPro"/>
</dbReference>
<reference evidence="4 5" key="1">
    <citation type="submission" date="2019-06" db="EMBL/GenBank/DDBJ databases">
        <title>A complete genome sequence for Luteibacter pinisoli MAH-14.</title>
        <authorList>
            <person name="Baltrus D.A."/>
        </authorList>
    </citation>
    <scope>NUCLEOTIDE SEQUENCE [LARGE SCALE GENOMIC DNA]</scope>
    <source>
        <strain evidence="4 5">MAH-14</strain>
    </source>
</reference>
<feature type="domain" description="EF-hand" evidence="3">
    <location>
        <begin position="88"/>
        <end position="123"/>
    </location>
</feature>
<keyword evidence="5" id="KW-1185">Reference proteome</keyword>
<feature type="signal peptide" evidence="2">
    <location>
        <begin position="1"/>
        <end position="23"/>
    </location>
</feature>
<feature type="chain" id="PRO_5021314941" evidence="2">
    <location>
        <begin position="24"/>
        <end position="126"/>
    </location>
</feature>
<dbReference type="AlphaFoldDB" id="A0A4Y5Z4N9"/>
<evidence type="ECO:0000259" key="3">
    <source>
        <dbReference type="PROSITE" id="PS50222"/>
    </source>
</evidence>
<sequence>MPYPRLIVSLALAGTLAAGTAFAQSASQPAAHPAAHPQVESSGQSAHTSTPGASGEAAGTPTGAPAFSELDKAGKGYIQRSDVPKDNEELKPLRAHFNEADQDHNGRVDASEYNAYVSKGAAKSSD</sequence>
<dbReference type="PROSITE" id="PS00018">
    <property type="entry name" value="EF_HAND_1"/>
    <property type="match status" value="1"/>
</dbReference>
<dbReference type="Gene3D" id="1.10.238.10">
    <property type="entry name" value="EF-hand"/>
    <property type="match status" value="1"/>
</dbReference>
<dbReference type="OrthoDB" id="5956540at2"/>